<dbReference type="EMBL" id="BNAB01000016">
    <property type="protein sequence ID" value="GHE04251.1"/>
    <property type="molecule type" value="Genomic_DNA"/>
</dbReference>
<evidence type="ECO:0000259" key="2">
    <source>
        <dbReference type="PROSITE" id="PS50994"/>
    </source>
</evidence>
<dbReference type="PROSITE" id="PS50994">
    <property type="entry name" value="INTEGRASE"/>
    <property type="match status" value="1"/>
</dbReference>
<dbReference type="Gene3D" id="3.30.420.10">
    <property type="entry name" value="Ribonuclease H-like superfamily/Ribonuclease H"/>
    <property type="match status" value="1"/>
</dbReference>
<evidence type="ECO:0000313" key="3">
    <source>
        <dbReference type="EMBL" id="GHE04251.1"/>
    </source>
</evidence>
<dbReference type="PANTHER" id="PTHR47515">
    <property type="entry name" value="LOW CALCIUM RESPONSE LOCUS PROTEIN T"/>
    <property type="match status" value="1"/>
</dbReference>
<evidence type="ECO:0000256" key="1">
    <source>
        <dbReference type="SAM" id="MobiDB-lite"/>
    </source>
</evidence>
<dbReference type="AlphaFoldDB" id="A0AAN5A1E7"/>
<dbReference type="GO" id="GO:0015074">
    <property type="term" value="P:DNA integration"/>
    <property type="evidence" value="ECO:0007669"/>
    <property type="project" value="InterPro"/>
</dbReference>
<reference evidence="3" key="1">
    <citation type="journal article" date="2014" name="Int. J. Syst. Evol. Microbiol.">
        <title>Complete genome sequence of Corynebacterium casei LMG S-19264T (=DSM 44701T), isolated from a smear-ripened cheese.</title>
        <authorList>
            <consortium name="US DOE Joint Genome Institute (JGI-PGF)"/>
            <person name="Walter F."/>
            <person name="Albersmeier A."/>
            <person name="Kalinowski J."/>
            <person name="Ruckert C."/>
        </authorList>
    </citation>
    <scope>NUCLEOTIDE SEQUENCE</scope>
    <source>
        <strain evidence="3">CGMCC 1.10859</strain>
    </source>
</reference>
<dbReference type="SUPFAM" id="SSF53098">
    <property type="entry name" value="Ribonuclease H-like"/>
    <property type="match status" value="1"/>
</dbReference>
<protein>
    <recommendedName>
        <fullName evidence="2">Integrase catalytic domain-containing protein</fullName>
    </recommendedName>
</protein>
<gene>
    <name evidence="3" type="ORF">GCM10008024_30750</name>
</gene>
<evidence type="ECO:0000313" key="4">
    <source>
        <dbReference type="Proteomes" id="UP000634647"/>
    </source>
</evidence>
<dbReference type="Pfam" id="PF13683">
    <property type="entry name" value="rve_3"/>
    <property type="match status" value="1"/>
</dbReference>
<dbReference type="GO" id="GO:0003676">
    <property type="term" value="F:nucleic acid binding"/>
    <property type="evidence" value="ECO:0007669"/>
    <property type="project" value="InterPro"/>
</dbReference>
<name>A0AAN5A1E7_9RHOB</name>
<dbReference type="InterPro" id="IPR036397">
    <property type="entry name" value="RNaseH_sf"/>
</dbReference>
<dbReference type="InterPro" id="IPR001584">
    <property type="entry name" value="Integrase_cat-core"/>
</dbReference>
<organism evidence="3 4">
    <name type="scientific">Allgaiera indica</name>
    <dbReference type="NCBI Taxonomy" id="765699"/>
    <lineage>
        <taxon>Bacteria</taxon>
        <taxon>Pseudomonadati</taxon>
        <taxon>Pseudomonadota</taxon>
        <taxon>Alphaproteobacteria</taxon>
        <taxon>Rhodobacterales</taxon>
        <taxon>Paracoccaceae</taxon>
        <taxon>Allgaiera</taxon>
    </lineage>
</organism>
<dbReference type="PANTHER" id="PTHR47515:SF1">
    <property type="entry name" value="BLR2054 PROTEIN"/>
    <property type="match status" value="1"/>
</dbReference>
<comment type="caution">
    <text evidence="3">The sequence shown here is derived from an EMBL/GenBank/DDBJ whole genome shotgun (WGS) entry which is preliminary data.</text>
</comment>
<accession>A0AAN5A1E7</accession>
<feature type="region of interest" description="Disordered" evidence="1">
    <location>
        <begin position="90"/>
        <end position="128"/>
    </location>
</feature>
<feature type="domain" description="Integrase catalytic" evidence="2">
    <location>
        <begin position="1"/>
        <end position="107"/>
    </location>
</feature>
<sequence>MDRVCGKTGYPKTTRVDQGSEFASRHMDLWAVQRGVTLSLSRPGKPTDNAFIEAFHGRSRAECLNQHWFLSLEDVAKSWRLGVGVTISIDPSARSAQGPGHADEIGGRSQPVCLMNGGNSDNARGRFA</sequence>
<proteinExistence type="predicted"/>
<reference evidence="3" key="2">
    <citation type="submission" date="2023-06" db="EMBL/GenBank/DDBJ databases">
        <authorList>
            <person name="Sun Q."/>
            <person name="Zhou Y."/>
        </authorList>
    </citation>
    <scope>NUCLEOTIDE SEQUENCE</scope>
    <source>
        <strain evidence="3">CGMCC 1.10859</strain>
    </source>
</reference>
<dbReference type="InterPro" id="IPR012337">
    <property type="entry name" value="RNaseH-like_sf"/>
</dbReference>
<dbReference type="Proteomes" id="UP000634647">
    <property type="component" value="Unassembled WGS sequence"/>
</dbReference>